<reference evidence="2" key="2">
    <citation type="submission" date="2025-09" db="UniProtKB">
        <authorList>
            <consortium name="Ensembl"/>
        </authorList>
    </citation>
    <scope>IDENTIFICATION</scope>
</reference>
<sequence length="178" mass="20162">MPLIKLYFTPALLLLVLTCPLWQVSQSVPLMAKEPMRESCVLYARTLLQNITDVLNQKTLFSGIDCMKQNMELYKNTSTPSAKSKMMFDIYCGCACCDLKHYYKVLAAQPVGTLLFSLRELMEVCDCTQLLSIFTAAANLGTSFDQRLHLCKVLKGFQVRAITINRVIAYMTSDEYTK</sequence>
<accession>A0A668VBS9</accession>
<dbReference type="Proteomes" id="UP000472276">
    <property type="component" value="Unassembled WGS sequence"/>
</dbReference>
<dbReference type="AlphaFoldDB" id="A0A668VBS9"/>
<evidence type="ECO:0000256" key="1">
    <source>
        <dbReference type="SAM" id="SignalP"/>
    </source>
</evidence>
<organism evidence="2 3">
    <name type="scientific">Oreochromis aureus</name>
    <name type="common">Israeli tilapia</name>
    <name type="synonym">Chromis aureus</name>
    <dbReference type="NCBI Taxonomy" id="47969"/>
    <lineage>
        <taxon>Eukaryota</taxon>
        <taxon>Metazoa</taxon>
        <taxon>Chordata</taxon>
        <taxon>Craniata</taxon>
        <taxon>Vertebrata</taxon>
        <taxon>Euteleostomi</taxon>
        <taxon>Actinopterygii</taxon>
        <taxon>Neopterygii</taxon>
        <taxon>Teleostei</taxon>
        <taxon>Neoteleostei</taxon>
        <taxon>Acanthomorphata</taxon>
        <taxon>Ovalentaria</taxon>
        <taxon>Cichlomorphae</taxon>
        <taxon>Cichliformes</taxon>
        <taxon>Cichlidae</taxon>
        <taxon>African cichlids</taxon>
        <taxon>Pseudocrenilabrinae</taxon>
        <taxon>Oreochromini</taxon>
        <taxon>Oreochromis</taxon>
    </lineage>
</organism>
<feature type="chain" id="PRO_5044198325" description="Zmp:0000001127" evidence="1">
    <location>
        <begin position="28"/>
        <end position="178"/>
    </location>
</feature>
<evidence type="ECO:0008006" key="4">
    <source>
        <dbReference type="Google" id="ProtNLM"/>
    </source>
</evidence>
<dbReference type="InterPro" id="IPR009079">
    <property type="entry name" value="4_helix_cytokine-like_core"/>
</dbReference>
<dbReference type="Gene3D" id="1.20.1250.10">
    <property type="match status" value="1"/>
</dbReference>
<dbReference type="Ensembl" id="ENSOABT00000049506.2">
    <property type="protein sequence ID" value="ENSOABP00000048269.2"/>
    <property type="gene ID" value="ENSOABG00000021514.2"/>
</dbReference>
<keyword evidence="1" id="KW-0732">Signal</keyword>
<proteinExistence type="predicted"/>
<keyword evidence="3" id="KW-1185">Reference proteome</keyword>
<name>A0A668VBS9_OREAU</name>
<dbReference type="SUPFAM" id="SSF47266">
    <property type="entry name" value="4-helical cytokines"/>
    <property type="match status" value="1"/>
</dbReference>
<protein>
    <recommendedName>
        <fullName evidence="4">Zmp:0000001127</fullName>
    </recommendedName>
</protein>
<evidence type="ECO:0000313" key="3">
    <source>
        <dbReference type="Proteomes" id="UP000472276"/>
    </source>
</evidence>
<reference evidence="2" key="1">
    <citation type="submission" date="2025-08" db="UniProtKB">
        <authorList>
            <consortium name="Ensembl"/>
        </authorList>
    </citation>
    <scope>IDENTIFICATION</scope>
</reference>
<evidence type="ECO:0000313" key="2">
    <source>
        <dbReference type="Ensembl" id="ENSOABP00000048269.2"/>
    </source>
</evidence>
<feature type="signal peptide" evidence="1">
    <location>
        <begin position="1"/>
        <end position="27"/>
    </location>
</feature>